<evidence type="ECO:0000313" key="3">
    <source>
        <dbReference type="Proteomes" id="UP000027986"/>
    </source>
</evidence>
<accession>A0A075JGJ4</accession>
<dbReference type="RefSeq" id="WP_038567449.1">
    <property type="nucleotide sequence ID" value="NZ_CP008889.1"/>
</dbReference>
<organism evidence="2 3">
    <name type="scientific">Dermacoccus nishinomiyaensis</name>
    <dbReference type="NCBI Taxonomy" id="1274"/>
    <lineage>
        <taxon>Bacteria</taxon>
        <taxon>Bacillati</taxon>
        <taxon>Actinomycetota</taxon>
        <taxon>Actinomycetes</taxon>
        <taxon>Micrococcales</taxon>
        <taxon>Dermacoccaceae</taxon>
        <taxon>Dermacoccus</taxon>
    </lineage>
</organism>
<dbReference type="Pfam" id="PF00462">
    <property type="entry name" value="Glutaredoxin"/>
    <property type="match status" value="1"/>
</dbReference>
<dbReference type="Proteomes" id="UP000027986">
    <property type="component" value="Chromosome"/>
</dbReference>
<protein>
    <submittedName>
        <fullName evidence="2">Glutaredoxin</fullName>
    </submittedName>
</protein>
<dbReference type="PANTHER" id="PTHR34386:SF1">
    <property type="entry name" value="GLUTAREDOXIN-LIKE PROTEIN NRDH"/>
    <property type="match status" value="1"/>
</dbReference>
<gene>
    <name evidence="2" type="ORF">HX89_05065</name>
</gene>
<dbReference type="InterPro" id="IPR036249">
    <property type="entry name" value="Thioredoxin-like_sf"/>
</dbReference>
<dbReference type="Gene3D" id="3.40.30.10">
    <property type="entry name" value="Glutaredoxin"/>
    <property type="match status" value="1"/>
</dbReference>
<feature type="domain" description="Glutaredoxin" evidence="1">
    <location>
        <begin position="4"/>
        <end position="62"/>
    </location>
</feature>
<evidence type="ECO:0000259" key="1">
    <source>
        <dbReference type="Pfam" id="PF00462"/>
    </source>
</evidence>
<dbReference type="EMBL" id="CP008889">
    <property type="protein sequence ID" value="AIF40422.1"/>
    <property type="molecule type" value="Genomic_DNA"/>
</dbReference>
<dbReference type="PROSITE" id="PS51354">
    <property type="entry name" value="GLUTAREDOXIN_2"/>
    <property type="match status" value="1"/>
</dbReference>
<dbReference type="AlphaFoldDB" id="A0A075JGJ4"/>
<dbReference type="HOGENOM" id="CLU_026126_11_1_11"/>
<dbReference type="GeneID" id="41840559"/>
<dbReference type="OrthoDB" id="8991911at2"/>
<sequence length="78" mass="8649">MSDVTIYWRPGCPFCTRLERALGADGTRATRHNIWEDDEAREFVAMVNDGNEVVPTVVIDGRPHTNPDPALVKKALVG</sequence>
<dbReference type="eggNOG" id="COG0695">
    <property type="taxonomic scope" value="Bacteria"/>
</dbReference>
<name>A0A075JGJ4_9MICO</name>
<reference evidence="2 3" key="1">
    <citation type="submission" date="2014-07" db="EMBL/GenBank/DDBJ databases">
        <title>Genome Sequencing of Dermacoccus nishinomiyaensis.</title>
        <authorList>
            <person name="Hong K.W."/>
            <person name="Chan K.G."/>
        </authorList>
    </citation>
    <scope>NUCLEOTIDE SEQUENCE [LARGE SCALE GENOMIC DNA]</scope>
    <source>
        <strain evidence="2 3">M25</strain>
    </source>
</reference>
<dbReference type="InterPro" id="IPR002109">
    <property type="entry name" value="Glutaredoxin"/>
</dbReference>
<dbReference type="KEGG" id="dni:HX89_05065"/>
<dbReference type="GO" id="GO:0045454">
    <property type="term" value="P:cell redox homeostasis"/>
    <property type="evidence" value="ECO:0007669"/>
    <property type="project" value="TreeGrafter"/>
</dbReference>
<dbReference type="InterPro" id="IPR051548">
    <property type="entry name" value="Grx-like_ET"/>
</dbReference>
<dbReference type="PANTHER" id="PTHR34386">
    <property type="entry name" value="GLUTAREDOXIN"/>
    <property type="match status" value="1"/>
</dbReference>
<evidence type="ECO:0000313" key="2">
    <source>
        <dbReference type="EMBL" id="AIF40422.1"/>
    </source>
</evidence>
<dbReference type="GO" id="GO:0009055">
    <property type="term" value="F:electron transfer activity"/>
    <property type="evidence" value="ECO:0007669"/>
    <property type="project" value="TreeGrafter"/>
</dbReference>
<proteinExistence type="predicted"/>
<dbReference type="CDD" id="cd02976">
    <property type="entry name" value="NrdH"/>
    <property type="match status" value="1"/>
</dbReference>
<dbReference type="SUPFAM" id="SSF52833">
    <property type="entry name" value="Thioredoxin-like"/>
    <property type="match status" value="1"/>
</dbReference>
<keyword evidence="3" id="KW-1185">Reference proteome</keyword>